<dbReference type="Ensembl" id="ENSCWAT00000001755.1">
    <property type="protein sequence ID" value="ENSCWAP00000001597.1"/>
    <property type="gene ID" value="ENSCWAG00000001314.1"/>
</dbReference>
<dbReference type="PANTHER" id="PTHR11430:SF79">
    <property type="entry name" value="EPIDIDYMAL-SPECIFIC LIPOCALIN-10"/>
    <property type="match status" value="1"/>
</dbReference>
<dbReference type="GeneTree" id="ENSGT01050000244868"/>
<dbReference type="PROSITE" id="PS00213">
    <property type="entry name" value="LIPOCALIN"/>
    <property type="match status" value="1"/>
</dbReference>
<dbReference type="Proteomes" id="UP000694540">
    <property type="component" value="Unplaced"/>
</dbReference>
<dbReference type="AlphaFoldDB" id="A0A8C3YB37"/>
<dbReference type="InterPro" id="IPR022272">
    <property type="entry name" value="Lipocalin_CS"/>
</dbReference>
<dbReference type="GO" id="GO:0036094">
    <property type="term" value="F:small molecule binding"/>
    <property type="evidence" value="ECO:0007669"/>
    <property type="project" value="InterPro"/>
</dbReference>
<reference evidence="4" key="2">
    <citation type="submission" date="2025-09" db="UniProtKB">
        <authorList>
            <consortium name="Ensembl"/>
        </authorList>
    </citation>
    <scope>IDENTIFICATION</scope>
</reference>
<reference evidence="4" key="1">
    <citation type="submission" date="2025-08" db="UniProtKB">
        <authorList>
            <consortium name="Ensembl"/>
        </authorList>
    </citation>
    <scope>IDENTIFICATION</scope>
</reference>
<keyword evidence="5" id="KW-1185">Reference proteome</keyword>
<dbReference type="InterPro" id="IPR002345">
    <property type="entry name" value="Lipocalin"/>
</dbReference>
<sequence>PRMGLGWLLPVLGLVLVPAGGSRAQEQLPRVSHNLNWKKFSGFWYILAVASDAQGLLPGREKRKLGASVVELGKPGQLKVVLAFRSGRWRGGSVLLARPVKGVEGFRVLSTDYSAGVVYLRLGRAGRTTRTLLLLSRQATSSFLNVKKFADLCQVLELADALTVLPKDGKCGCRHAGSDRATPGPAHGPRGTERPAWLRPFLKV</sequence>
<evidence type="ECO:0000313" key="5">
    <source>
        <dbReference type="Proteomes" id="UP000694540"/>
    </source>
</evidence>
<protein>
    <submittedName>
        <fullName evidence="4">Lipocalin 10</fullName>
    </submittedName>
</protein>
<feature type="signal peptide" evidence="3">
    <location>
        <begin position="1"/>
        <end position="24"/>
    </location>
</feature>
<comment type="similarity">
    <text evidence="1">Belongs to the calycin superfamily. Lipocalin family.</text>
</comment>
<evidence type="ECO:0000256" key="3">
    <source>
        <dbReference type="SAM" id="SignalP"/>
    </source>
</evidence>
<evidence type="ECO:0000256" key="2">
    <source>
        <dbReference type="SAM" id="MobiDB-lite"/>
    </source>
</evidence>
<dbReference type="PANTHER" id="PTHR11430">
    <property type="entry name" value="LIPOCALIN"/>
    <property type="match status" value="1"/>
</dbReference>
<dbReference type="SUPFAM" id="SSF50814">
    <property type="entry name" value="Lipocalins"/>
    <property type="match status" value="1"/>
</dbReference>
<evidence type="ECO:0000313" key="4">
    <source>
        <dbReference type="Ensembl" id="ENSCWAP00000001597.1"/>
    </source>
</evidence>
<dbReference type="Gene3D" id="2.40.128.20">
    <property type="match status" value="1"/>
</dbReference>
<gene>
    <name evidence="4" type="primary">LCN10</name>
</gene>
<accession>A0A8C3YB37</accession>
<name>A0A8C3YB37_9CETA</name>
<keyword evidence="3" id="KW-0732">Signal</keyword>
<feature type="chain" id="PRO_5034428270" evidence="3">
    <location>
        <begin position="25"/>
        <end position="204"/>
    </location>
</feature>
<proteinExistence type="inferred from homology"/>
<feature type="region of interest" description="Disordered" evidence="2">
    <location>
        <begin position="174"/>
        <end position="194"/>
    </location>
</feature>
<evidence type="ECO:0000256" key="1">
    <source>
        <dbReference type="ARBA" id="ARBA00006889"/>
    </source>
</evidence>
<organism evidence="4 5">
    <name type="scientific">Catagonus wagneri</name>
    <name type="common">Chacoan peccary</name>
    <dbReference type="NCBI Taxonomy" id="51154"/>
    <lineage>
        <taxon>Eukaryota</taxon>
        <taxon>Metazoa</taxon>
        <taxon>Chordata</taxon>
        <taxon>Craniata</taxon>
        <taxon>Vertebrata</taxon>
        <taxon>Euteleostomi</taxon>
        <taxon>Mammalia</taxon>
        <taxon>Eutheria</taxon>
        <taxon>Laurasiatheria</taxon>
        <taxon>Artiodactyla</taxon>
        <taxon>Suina</taxon>
        <taxon>Tayassuidae</taxon>
        <taxon>Catagonus</taxon>
    </lineage>
</organism>
<dbReference type="InterPro" id="IPR012674">
    <property type="entry name" value="Calycin"/>
</dbReference>